<dbReference type="RefSeq" id="WP_190309837.1">
    <property type="nucleotide sequence ID" value="NZ_JACNYK010000003.1"/>
</dbReference>
<sequence length="312" mass="34299">MKLTLRKQKQLYKKAAKAIKGYAYRPDITDIEFGVRLTDGIITDELCIRFNVKKKEPLEKLKSNLVLPKEIAGFKTDVVAVDNKLQGASWPPRTRIRPLIGGLQILSELFVSDPYAYGTLGAILTMDGSYVGITNYHVLFGSVPPEIVRQDYAGKYKVYQHLPNPSSDNSIGIASTIFDQALDYALFRIEAAVNQTQSLNGLPGIINQIVFVNPIYGQTKVKKTGTTTGLTYGTVIGQSLINPPRLSIMLDPEFQDKSRPISLDGDSGSLWIVNDNSSEIKIVGLHCQGDGANNAVAISFDYILNSVKKQTS</sequence>
<dbReference type="EMBL" id="JACNYK010000003">
    <property type="protein sequence ID" value="MBD1426700.1"/>
    <property type="molecule type" value="Genomic_DNA"/>
</dbReference>
<protein>
    <recommendedName>
        <fullName evidence="3">Serine protease</fullName>
    </recommendedName>
</protein>
<dbReference type="InterPro" id="IPR009003">
    <property type="entry name" value="Peptidase_S1_PA"/>
</dbReference>
<comment type="caution">
    <text evidence="1">The sequence shown here is derived from an EMBL/GenBank/DDBJ whole genome shotgun (WGS) entry which is preliminary data.</text>
</comment>
<evidence type="ECO:0008006" key="3">
    <source>
        <dbReference type="Google" id="ProtNLM"/>
    </source>
</evidence>
<evidence type="ECO:0000313" key="2">
    <source>
        <dbReference type="Proteomes" id="UP000606494"/>
    </source>
</evidence>
<dbReference type="SUPFAM" id="SSF50494">
    <property type="entry name" value="Trypsin-like serine proteases"/>
    <property type="match status" value="1"/>
</dbReference>
<evidence type="ECO:0000313" key="1">
    <source>
        <dbReference type="EMBL" id="MBD1426700.1"/>
    </source>
</evidence>
<dbReference type="Proteomes" id="UP000606494">
    <property type="component" value="Unassembled WGS sequence"/>
</dbReference>
<keyword evidence="2" id="KW-1185">Reference proteome</keyword>
<organism evidence="1 2">
    <name type="scientific">Sphingobacterium arenae</name>
    <dbReference type="NCBI Taxonomy" id="1280598"/>
    <lineage>
        <taxon>Bacteria</taxon>
        <taxon>Pseudomonadati</taxon>
        <taxon>Bacteroidota</taxon>
        <taxon>Sphingobacteriia</taxon>
        <taxon>Sphingobacteriales</taxon>
        <taxon>Sphingobacteriaceae</taxon>
        <taxon>Sphingobacterium</taxon>
    </lineage>
</organism>
<accession>A0ABR7Y5W6</accession>
<reference evidence="1 2" key="1">
    <citation type="submission" date="2020-08" db="EMBL/GenBank/DDBJ databases">
        <title>Sphingobacterium sp. DN00404 isolated from aquaculture water.</title>
        <authorList>
            <person name="Zhang M."/>
        </authorList>
    </citation>
    <scope>NUCLEOTIDE SEQUENCE [LARGE SCALE GENOMIC DNA]</scope>
    <source>
        <strain evidence="1 2">KCTC 32294</strain>
    </source>
</reference>
<proteinExistence type="predicted"/>
<name>A0ABR7Y5W6_9SPHI</name>
<gene>
    <name evidence="1" type="ORF">H8B17_14000</name>
</gene>